<keyword evidence="3" id="KW-1185">Reference proteome</keyword>
<dbReference type="Proteomes" id="UP001516400">
    <property type="component" value="Unassembled WGS sequence"/>
</dbReference>
<feature type="region of interest" description="Disordered" evidence="1">
    <location>
        <begin position="108"/>
        <end position="128"/>
    </location>
</feature>
<dbReference type="EMBL" id="JABFTP020000103">
    <property type="protein sequence ID" value="KAL3277552.1"/>
    <property type="molecule type" value="Genomic_DNA"/>
</dbReference>
<accession>A0ABD2NFS5</accession>
<name>A0ABD2NFS5_9CUCU</name>
<evidence type="ECO:0000313" key="3">
    <source>
        <dbReference type="Proteomes" id="UP001516400"/>
    </source>
</evidence>
<dbReference type="AlphaFoldDB" id="A0ABD2NFS5"/>
<evidence type="ECO:0000256" key="1">
    <source>
        <dbReference type="SAM" id="MobiDB-lite"/>
    </source>
</evidence>
<protein>
    <submittedName>
        <fullName evidence="2">Uncharacterized protein</fullName>
    </submittedName>
</protein>
<feature type="compositionally biased region" description="Polar residues" evidence="1">
    <location>
        <begin position="109"/>
        <end position="128"/>
    </location>
</feature>
<organism evidence="2 3">
    <name type="scientific">Cryptolaemus montrouzieri</name>
    <dbReference type="NCBI Taxonomy" id="559131"/>
    <lineage>
        <taxon>Eukaryota</taxon>
        <taxon>Metazoa</taxon>
        <taxon>Ecdysozoa</taxon>
        <taxon>Arthropoda</taxon>
        <taxon>Hexapoda</taxon>
        <taxon>Insecta</taxon>
        <taxon>Pterygota</taxon>
        <taxon>Neoptera</taxon>
        <taxon>Endopterygota</taxon>
        <taxon>Coleoptera</taxon>
        <taxon>Polyphaga</taxon>
        <taxon>Cucujiformia</taxon>
        <taxon>Coccinelloidea</taxon>
        <taxon>Coccinellidae</taxon>
        <taxon>Scymninae</taxon>
        <taxon>Scymnini</taxon>
        <taxon>Cryptolaemus</taxon>
    </lineage>
</organism>
<feature type="region of interest" description="Disordered" evidence="1">
    <location>
        <begin position="57"/>
        <end position="82"/>
    </location>
</feature>
<reference evidence="2 3" key="1">
    <citation type="journal article" date="2021" name="BMC Biol.">
        <title>Horizontally acquired antibacterial genes associated with adaptive radiation of ladybird beetles.</title>
        <authorList>
            <person name="Li H.S."/>
            <person name="Tang X.F."/>
            <person name="Huang Y.H."/>
            <person name="Xu Z.Y."/>
            <person name="Chen M.L."/>
            <person name="Du X.Y."/>
            <person name="Qiu B.Y."/>
            <person name="Chen P.T."/>
            <person name="Zhang W."/>
            <person name="Slipinski A."/>
            <person name="Escalona H.E."/>
            <person name="Waterhouse R.M."/>
            <person name="Zwick A."/>
            <person name="Pang H."/>
        </authorList>
    </citation>
    <scope>NUCLEOTIDE SEQUENCE [LARGE SCALE GENOMIC DNA]</scope>
    <source>
        <strain evidence="2">SYSU2018</strain>
    </source>
</reference>
<comment type="caution">
    <text evidence="2">The sequence shown here is derived from an EMBL/GenBank/DDBJ whole genome shotgun (WGS) entry which is preliminary data.</text>
</comment>
<gene>
    <name evidence="2" type="ORF">HHI36_012896</name>
</gene>
<evidence type="ECO:0000313" key="2">
    <source>
        <dbReference type="EMBL" id="KAL3277552.1"/>
    </source>
</evidence>
<proteinExistence type="predicted"/>
<feature type="compositionally biased region" description="Polar residues" evidence="1">
    <location>
        <begin position="58"/>
        <end position="67"/>
    </location>
</feature>
<sequence>MEPKKNMYKLETNFLNPELHCTHRFLKRSSLNLIRQMQQSLGDTYGGILIGNQAGKRVSSSAWGKSPSTKKDPSIYNSSCKEKTFQKEKNNVSMVGIREREHGMEEMVTQLSDPAPTQSKYQPETVNQ</sequence>